<organism evidence="2 3">
    <name type="scientific">Cladorrhinum samala</name>
    <dbReference type="NCBI Taxonomy" id="585594"/>
    <lineage>
        <taxon>Eukaryota</taxon>
        <taxon>Fungi</taxon>
        <taxon>Dikarya</taxon>
        <taxon>Ascomycota</taxon>
        <taxon>Pezizomycotina</taxon>
        <taxon>Sordariomycetes</taxon>
        <taxon>Sordariomycetidae</taxon>
        <taxon>Sordariales</taxon>
        <taxon>Podosporaceae</taxon>
        <taxon>Cladorrhinum</taxon>
    </lineage>
</organism>
<feature type="compositionally biased region" description="Basic and acidic residues" evidence="1">
    <location>
        <begin position="21"/>
        <end position="35"/>
    </location>
</feature>
<feature type="region of interest" description="Disordered" evidence="1">
    <location>
        <begin position="1"/>
        <end position="91"/>
    </location>
</feature>
<feature type="compositionally biased region" description="Basic and acidic residues" evidence="1">
    <location>
        <begin position="1"/>
        <end position="12"/>
    </location>
</feature>
<evidence type="ECO:0000256" key="1">
    <source>
        <dbReference type="SAM" id="MobiDB-lite"/>
    </source>
</evidence>
<reference evidence="2" key="1">
    <citation type="journal article" date="2023" name="Mol. Phylogenet. Evol.">
        <title>Genome-scale phylogeny and comparative genomics of the fungal order Sordariales.</title>
        <authorList>
            <person name="Hensen N."/>
            <person name="Bonometti L."/>
            <person name="Westerberg I."/>
            <person name="Brannstrom I.O."/>
            <person name="Guillou S."/>
            <person name="Cros-Aarteil S."/>
            <person name="Calhoun S."/>
            <person name="Haridas S."/>
            <person name="Kuo A."/>
            <person name="Mondo S."/>
            <person name="Pangilinan J."/>
            <person name="Riley R."/>
            <person name="LaButti K."/>
            <person name="Andreopoulos B."/>
            <person name="Lipzen A."/>
            <person name="Chen C."/>
            <person name="Yan M."/>
            <person name="Daum C."/>
            <person name="Ng V."/>
            <person name="Clum A."/>
            <person name="Steindorff A."/>
            <person name="Ohm R.A."/>
            <person name="Martin F."/>
            <person name="Silar P."/>
            <person name="Natvig D.O."/>
            <person name="Lalanne C."/>
            <person name="Gautier V."/>
            <person name="Ament-Velasquez S.L."/>
            <person name="Kruys A."/>
            <person name="Hutchinson M.I."/>
            <person name="Powell A.J."/>
            <person name="Barry K."/>
            <person name="Miller A.N."/>
            <person name="Grigoriev I.V."/>
            <person name="Debuchy R."/>
            <person name="Gladieux P."/>
            <person name="Hiltunen Thoren M."/>
            <person name="Johannesson H."/>
        </authorList>
    </citation>
    <scope>NUCLEOTIDE SEQUENCE</scope>
    <source>
        <strain evidence="2">PSN324</strain>
    </source>
</reference>
<evidence type="ECO:0000313" key="3">
    <source>
        <dbReference type="Proteomes" id="UP001321749"/>
    </source>
</evidence>
<reference evidence="2" key="2">
    <citation type="submission" date="2023-06" db="EMBL/GenBank/DDBJ databases">
        <authorList>
            <consortium name="Lawrence Berkeley National Laboratory"/>
            <person name="Mondo S.J."/>
            <person name="Hensen N."/>
            <person name="Bonometti L."/>
            <person name="Westerberg I."/>
            <person name="Brannstrom I.O."/>
            <person name="Guillou S."/>
            <person name="Cros-Aarteil S."/>
            <person name="Calhoun S."/>
            <person name="Haridas S."/>
            <person name="Kuo A."/>
            <person name="Pangilinan J."/>
            <person name="Riley R."/>
            <person name="Labutti K."/>
            <person name="Andreopoulos B."/>
            <person name="Lipzen A."/>
            <person name="Chen C."/>
            <person name="Yanf M."/>
            <person name="Daum C."/>
            <person name="Ng V."/>
            <person name="Clum A."/>
            <person name="Steindorff A."/>
            <person name="Ohm R."/>
            <person name="Martin F."/>
            <person name="Silar P."/>
            <person name="Natvig D."/>
            <person name="Lalanne C."/>
            <person name="Gautier V."/>
            <person name="Ament-Velasquez S.L."/>
            <person name="Kruys A."/>
            <person name="Hutchinson M.I."/>
            <person name="Powell A.J."/>
            <person name="Barry K."/>
            <person name="Miller A.N."/>
            <person name="Grigoriev I.V."/>
            <person name="Debuchy R."/>
            <person name="Gladieux P."/>
            <person name="Thoren M.H."/>
            <person name="Johannesson H."/>
        </authorList>
    </citation>
    <scope>NUCLEOTIDE SEQUENCE</scope>
    <source>
        <strain evidence="2">PSN324</strain>
    </source>
</reference>
<dbReference type="Proteomes" id="UP001321749">
    <property type="component" value="Unassembled WGS sequence"/>
</dbReference>
<feature type="compositionally biased region" description="Basic and acidic residues" evidence="1">
    <location>
        <begin position="249"/>
        <end position="268"/>
    </location>
</feature>
<proteinExistence type="predicted"/>
<dbReference type="AlphaFoldDB" id="A0AAV9HFE8"/>
<dbReference type="EMBL" id="MU865043">
    <property type="protein sequence ID" value="KAK4459203.1"/>
    <property type="molecule type" value="Genomic_DNA"/>
</dbReference>
<keyword evidence="3" id="KW-1185">Reference proteome</keyword>
<evidence type="ECO:0000313" key="2">
    <source>
        <dbReference type="EMBL" id="KAK4459203.1"/>
    </source>
</evidence>
<feature type="region of interest" description="Disordered" evidence="1">
    <location>
        <begin position="247"/>
        <end position="273"/>
    </location>
</feature>
<sequence>MAGGTERDDSVDKQITWGGDASRKMEEAEMAREQEICGQKGSRNGNNGDGRRSVKSKPMLQLNEQIGHGQGKRNGAEEQMGRPQEPTPSSPTYASGLVWIHSAGALWSHEVDIAYCRDLHSRIVQISTSAKPPMAATTRYLGDTLGRNLTTTSKILPSFNLTSLLRFSDHPCCEPTGNCISARLTSFSLAVGGVQWPTGTKKTTIWQCGGGSSKPTSLHVEKEIGRWMILLALHRVKIGRAPSWNADEVAGRQDPRPTDRERMSDKKQRMGGRSAHCTIQSILCNQGTTPQSSQSWTTSLLFSLLSFVLSSSGLLELAD</sequence>
<gene>
    <name evidence="2" type="ORF">QBC42DRAFT_312286</name>
</gene>
<comment type="caution">
    <text evidence="2">The sequence shown here is derived from an EMBL/GenBank/DDBJ whole genome shotgun (WGS) entry which is preliminary data.</text>
</comment>
<protein>
    <submittedName>
        <fullName evidence="2">Uncharacterized protein</fullName>
    </submittedName>
</protein>
<name>A0AAV9HFE8_9PEZI</name>
<accession>A0AAV9HFE8</accession>